<dbReference type="EMBL" id="CP101397">
    <property type="protein sequence ID" value="UTR80788.1"/>
    <property type="molecule type" value="Genomic_DNA"/>
</dbReference>
<dbReference type="RefSeq" id="WP_254870719.1">
    <property type="nucleotide sequence ID" value="NZ_CP101397.1"/>
</dbReference>
<keyword evidence="2" id="KW-0472">Membrane</keyword>
<feature type="transmembrane region" description="Helical" evidence="2">
    <location>
        <begin position="44"/>
        <end position="65"/>
    </location>
</feature>
<evidence type="ECO:0000256" key="2">
    <source>
        <dbReference type="SAM" id="Phobius"/>
    </source>
</evidence>
<keyword evidence="2" id="KW-0812">Transmembrane</keyword>
<dbReference type="Proteomes" id="UP001058236">
    <property type="component" value="Chromosome"/>
</dbReference>
<gene>
    <name evidence="3" type="ORF">NLU04_21070</name>
</gene>
<evidence type="ECO:0000313" key="3">
    <source>
        <dbReference type="EMBL" id="UTR80788.1"/>
    </source>
</evidence>
<accession>A0ABY5FAT3</accession>
<proteinExistence type="predicted"/>
<evidence type="ECO:0000313" key="4">
    <source>
        <dbReference type="Proteomes" id="UP001058236"/>
    </source>
</evidence>
<feature type="transmembrane region" description="Helical" evidence="2">
    <location>
        <begin position="86"/>
        <end position="110"/>
    </location>
</feature>
<feature type="region of interest" description="Disordered" evidence="1">
    <location>
        <begin position="160"/>
        <end position="187"/>
    </location>
</feature>
<protein>
    <submittedName>
        <fullName evidence="3">Uncharacterized protein</fullName>
    </submittedName>
</protein>
<keyword evidence="2" id="KW-1133">Transmembrane helix</keyword>
<keyword evidence="4" id="KW-1185">Reference proteome</keyword>
<evidence type="ECO:0000256" key="1">
    <source>
        <dbReference type="SAM" id="MobiDB-lite"/>
    </source>
</evidence>
<name>A0ABY5FAT3_9ACTN</name>
<reference evidence="3" key="1">
    <citation type="submission" date="2022-07" db="EMBL/GenBank/DDBJ databases">
        <title>Genomic of Streptomyces cavourensis F2.</title>
        <authorList>
            <person name="Hu S."/>
            <person name="Liang W."/>
        </authorList>
    </citation>
    <scope>NUCLEOTIDE SEQUENCE</scope>
    <source>
        <strain evidence="3">F2</strain>
    </source>
</reference>
<organism evidence="3 4">
    <name type="scientific">Streptomyces cavourensis</name>
    <dbReference type="NCBI Taxonomy" id="67258"/>
    <lineage>
        <taxon>Bacteria</taxon>
        <taxon>Bacillati</taxon>
        <taxon>Actinomycetota</taxon>
        <taxon>Actinomycetes</taxon>
        <taxon>Kitasatosporales</taxon>
        <taxon>Streptomycetaceae</taxon>
        <taxon>Streptomyces</taxon>
    </lineage>
</organism>
<sequence>MWAATGTEGTWRPGLDTPVRWAGVVTGLAANVLVTFSPDPDVDLLYGFPVFGLCVMAGLFAADLIARPQPGRLRAADMTPRRIRDYVPRSLTIALAVQAVALLAVAVTMASADSEGRPGRALSVTCPAGTYLLSPWPGSVHAWPVLGGLALGTSPAHCSCAGSPHAPGTTTNAASRPGRLSEHGEYG</sequence>